<protein>
    <recommendedName>
        <fullName evidence="3">Phage tail assembly protein</fullName>
    </recommendedName>
</protein>
<dbReference type="Proteomes" id="UP000095553">
    <property type="component" value="Unassembled WGS sequence"/>
</dbReference>
<reference evidence="1 2" key="1">
    <citation type="submission" date="2015-09" db="EMBL/GenBank/DDBJ databases">
        <authorList>
            <consortium name="Pathogen Informatics"/>
        </authorList>
    </citation>
    <scope>NUCLEOTIDE SEQUENCE [LARGE SCALE GENOMIC DNA]</scope>
    <source>
        <strain evidence="1 2">2789STDY5834959</strain>
    </source>
</reference>
<accession>A0A173SBH0</accession>
<proteinExistence type="predicted"/>
<name>A0A173SBH0_ANAHA</name>
<dbReference type="AlphaFoldDB" id="A0A173SBH0"/>
<organism evidence="1 2">
    <name type="scientific">Anaerostipes hadrus</name>
    <dbReference type="NCBI Taxonomy" id="649756"/>
    <lineage>
        <taxon>Bacteria</taxon>
        <taxon>Bacillati</taxon>
        <taxon>Bacillota</taxon>
        <taxon>Clostridia</taxon>
        <taxon>Lachnospirales</taxon>
        <taxon>Lachnospiraceae</taxon>
        <taxon>Anaerostipes</taxon>
    </lineage>
</organism>
<gene>
    <name evidence="1" type="ORF">ERS852571_01088</name>
</gene>
<evidence type="ECO:0000313" key="2">
    <source>
        <dbReference type="Proteomes" id="UP000095553"/>
    </source>
</evidence>
<sequence>MSETKANETKVIAEIDENEKDVVEVVERPGNYTHHFSEEQTFGDKKYKTLTFYFNNLTGSDIEAIEEELTAQSKYIISPEVSSLFQGMLAARAANVSHYDIRNLPVRDYMKIKNKARDFLLNAGY</sequence>
<evidence type="ECO:0000313" key="1">
    <source>
        <dbReference type="EMBL" id="CUM87336.1"/>
    </source>
</evidence>
<dbReference type="EMBL" id="CYXY01000005">
    <property type="protein sequence ID" value="CUM87336.1"/>
    <property type="molecule type" value="Genomic_DNA"/>
</dbReference>
<evidence type="ECO:0008006" key="3">
    <source>
        <dbReference type="Google" id="ProtNLM"/>
    </source>
</evidence>
<dbReference type="RefSeq" id="WP_055072573.1">
    <property type="nucleotide sequence ID" value="NZ_CYXY01000005.1"/>
</dbReference>